<feature type="compositionally biased region" description="Basic and acidic residues" evidence="2">
    <location>
        <begin position="183"/>
        <end position="192"/>
    </location>
</feature>
<dbReference type="EMBL" id="CAXAMN010022473">
    <property type="protein sequence ID" value="CAK9070056.1"/>
    <property type="molecule type" value="Genomic_DNA"/>
</dbReference>
<proteinExistence type="predicted"/>
<keyword evidence="4" id="KW-1185">Reference proteome</keyword>
<feature type="compositionally biased region" description="Basic and acidic residues" evidence="2">
    <location>
        <begin position="103"/>
        <end position="122"/>
    </location>
</feature>
<evidence type="ECO:0000313" key="3">
    <source>
        <dbReference type="EMBL" id="CAK9070056.1"/>
    </source>
</evidence>
<dbReference type="Proteomes" id="UP001642484">
    <property type="component" value="Unassembled WGS sequence"/>
</dbReference>
<feature type="region of interest" description="Disordered" evidence="2">
    <location>
        <begin position="103"/>
        <end position="217"/>
    </location>
</feature>
<name>A0ABP0P2Q6_9DINO</name>
<protein>
    <submittedName>
        <fullName evidence="3">Uncharacterized protein</fullName>
    </submittedName>
</protein>
<keyword evidence="1" id="KW-0175">Coiled coil</keyword>
<feature type="coiled-coil region" evidence="1">
    <location>
        <begin position="282"/>
        <end position="331"/>
    </location>
</feature>
<evidence type="ECO:0000256" key="2">
    <source>
        <dbReference type="SAM" id="MobiDB-lite"/>
    </source>
</evidence>
<sequence length="355" mass="38595">MAFKEGDMVTLCGLEKRPDLNGSSAEVLRSNDPSQPGRVVVKLGSGSQLAIRPENLQQAAASRASSPEEEEKPASETPKPSDPDKGSVFWAAFAKLKAKAEAEARGELLPEKKRFREKENLDQRGGIGSAQPAGQARRELVMGTPPTAQAKEVEEESAKIEPITFVAAEGRHEPPSRKVTVIDPRRPKRPLEESDDDEDVGIPGVVKPRGPGFGSKDIFNVSGPPCVSAQKVAKTTPEPVCQMPAAPPRGLAKTAGSPVPNKTFASPVRRPNMPLQNMTLVVSDDAKEADKAQRELAEKRKAMEEGKRQMLEKLTKQMQLCLARLQNADLDDKAKERYQDMITTLKAQMSKIGHV</sequence>
<feature type="region of interest" description="Disordered" evidence="2">
    <location>
        <begin position="234"/>
        <end position="272"/>
    </location>
</feature>
<reference evidence="3 4" key="1">
    <citation type="submission" date="2024-02" db="EMBL/GenBank/DDBJ databases">
        <authorList>
            <person name="Chen Y."/>
            <person name="Shah S."/>
            <person name="Dougan E. K."/>
            <person name="Thang M."/>
            <person name="Chan C."/>
        </authorList>
    </citation>
    <scope>NUCLEOTIDE SEQUENCE [LARGE SCALE GENOMIC DNA]</scope>
</reference>
<evidence type="ECO:0000313" key="4">
    <source>
        <dbReference type="Proteomes" id="UP001642484"/>
    </source>
</evidence>
<feature type="region of interest" description="Disordered" evidence="2">
    <location>
        <begin position="15"/>
        <end position="87"/>
    </location>
</feature>
<organism evidence="3 4">
    <name type="scientific">Durusdinium trenchii</name>
    <dbReference type="NCBI Taxonomy" id="1381693"/>
    <lineage>
        <taxon>Eukaryota</taxon>
        <taxon>Sar</taxon>
        <taxon>Alveolata</taxon>
        <taxon>Dinophyceae</taxon>
        <taxon>Suessiales</taxon>
        <taxon>Symbiodiniaceae</taxon>
        <taxon>Durusdinium</taxon>
    </lineage>
</organism>
<accession>A0ABP0P2Q6</accession>
<comment type="caution">
    <text evidence="3">The sequence shown here is derived from an EMBL/GenBank/DDBJ whole genome shotgun (WGS) entry which is preliminary data.</text>
</comment>
<gene>
    <name evidence="3" type="ORF">CCMP2556_LOCUS34447</name>
</gene>
<evidence type="ECO:0000256" key="1">
    <source>
        <dbReference type="SAM" id="Coils"/>
    </source>
</evidence>